<dbReference type="OMA" id="FAHEMES"/>
<organism evidence="7 8">
    <name type="scientific">Trichosporon asahii var. asahii (strain CBS 8904)</name>
    <name type="common">Yeast</name>
    <dbReference type="NCBI Taxonomy" id="1220162"/>
    <lineage>
        <taxon>Eukaryota</taxon>
        <taxon>Fungi</taxon>
        <taxon>Dikarya</taxon>
        <taxon>Basidiomycota</taxon>
        <taxon>Agaricomycotina</taxon>
        <taxon>Tremellomycetes</taxon>
        <taxon>Trichosporonales</taxon>
        <taxon>Trichosporonaceae</taxon>
        <taxon>Trichosporon</taxon>
    </lineage>
</organism>
<feature type="domain" description="NUA/TPR/MLP1-2-like" evidence="6">
    <location>
        <begin position="431"/>
        <end position="525"/>
    </location>
</feature>
<proteinExistence type="predicted"/>
<feature type="compositionally biased region" description="Low complexity" evidence="5">
    <location>
        <begin position="1040"/>
        <end position="1056"/>
    </location>
</feature>
<feature type="compositionally biased region" description="Low complexity" evidence="5">
    <location>
        <begin position="1272"/>
        <end position="1287"/>
    </location>
</feature>
<evidence type="ECO:0000313" key="7">
    <source>
        <dbReference type="EMBL" id="EKC98031.1"/>
    </source>
</evidence>
<feature type="coiled-coil region" evidence="4">
    <location>
        <begin position="868"/>
        <end position="909"/>
    </location>
</feature>
<name>K1VG41_TRIAC</name>
<reference evidence="7 8" key="1">
    <citation type="journal article" date="2012" name="Eukaryot. Cell">
        <title>Genome sequence of the Trichosporon asahii environmental strain CBS 8904.</title>
        <authorList>
            <person name="Yang R.Y."/>
            <person name="Li H.T."/>
            <person name="Zhu H."/>
            <person name="Zhou G.P."/>
            <person name="Wang M."/>
            <person name="Wang L."/>
        </authorList>
    </citation>
    <scope>NUCLEOTIDE SEQUENCE [LARGE SCALE GENOMIC DNA]</scope>
    <source>
        <strain evidence="7 8">CBS 8904</strain>
    </source>
</reference>
<evidence type="ECO:0000256" key="5">
    <source>
        <dbReference type="SAM" id="MobiDB-lite"/>
    </source>
</evidence>
<feature type="compositionally biased region" description="Polar residues" evidence="5">
    <location>
        <begin position="1288"/>
        <end position="1299"/>
    </location>
</feature>
<keyword evidence="2 4" id="KW-0175">Coiled coil</keyword>
<dbReference type="InterPro" id="IPR057974">
    <property type="entry name" value="NUA/TPR/MLP1-2-like_dom"/>
</dbReference>
<feature type="compositionally biased region" description="Basic and acidic residues" evidence="5">
    <location>
        <begin position="949"/>
        <end position="964"/>
    </location>
</feature>
<dbReference type="eggNOG" id="KOG4674">
    <property type="taxonomic scope" value="Eukaryota"/>
</dbReference>
<dbReference type="GO" id="GO:0017056">
    <property type="term" value="F:structural constituent of nuclear pore"/>
    <property type="evidence" value="ECO:0007669"/>
    <property type="project" value="TreeGrafter"/>
</dbReference>
<feature type="coiled-coil region" evidence="4">
    <location>
        <begin position="302"/>
        <end position="329"/>
    </location>
</feature>
<gene>
    <name evidence="7" type="ORF">A1Q2_07577</name>
</gene>
<evidence type="ECO:0000256" key="2">
    <source>
        <dbReference type="ARBA" id="ARBA00023054"/>
    </source>
</evidence>
<feature type="coiled-coil region" evidence="4">
    <location>
        <begin position="747"/>
        <end position="842"/>
    </location>
</feature>
<comment type="caution">
    <text evidence="7">The sequence shown here is derived from an EMBL/GenBank/DDBJ whole genome shotgun (WGS) entry which is preliminary data.</text>
</comment>
<feature type="compositionally biased region" description="Basic and acidic residues" evidence="5">
    <location>
        <begin position="1065"/>
        <end position="1076"/>
    </location>
</feature>
<feature type="compositionally biased region" description="Low complexity" evidence="5">
    <location>
        <begin position="1182"/>
        <end position="1262"/>
    </location>
</feature>
<feature type="region of interest" description="Disordered" evidence="5">
    <location>
        <begin position="1037"/>
        <end position="1076"/>
    </location>
</feature>
<evidence type="ECO:0000313" key="8">
    <source>
        <dbReference type="Proteomes" id="UP000006757"/>
    </source>
</evidence>
<dbReference type="GO" id="GO:0005643">
    <property type="term" value="C:nuclear pore"/>
    <property type="evidence" value="ECO:0007669"/>
    <property type="project" value="TreeGrafter"/>
</dbReference>
<dbReference type="Pfam" id="PF25785">
    <property type="entry name" value="TPR"/>
    <property type="match status" value="1"/>
</dbReference>
<feature type="coiled-coil region" evidence="4">
    <location>
        <begin position="80"/>
        <end position="107"/>
    </location>
</feature>
<dbReference type="OrthoDB" id="343070at2759"/>
<feature type="region of interest" description="Disordered" evidence="5">
    <location>
        <begin position="1115"/>
        <end position="1136"/>
    </location>
</feature>
<feature type="coiled-coil region" evidence="4">
    <location>
        <begin position="607"/>
        <end position="722"/>
    </location>
</feature>
<dbReference type="Gene3D" id="1.10.287.1490">
    <property type="match status" value="1"/>
</dbReference>
<dbReference type="GO" id="GO:0006406">
    <property type="term" value="P:mRNA export from nucleus"/>
    <property type="evidence" value="ECO:0007669"/>
    <property type="project" value="TreeGrafter"/>
</dbReference>
<keyword evidence="8" id="KW-1185">Reference proteome</keyword>
<dbReference type="STRING" id="1220162.K1VG41"/>
<feature type="coiled-coil region" evidence="4">
    <location>
        <begin position="375"/>
        <end position="465"/>
    </location>
</feature>
<feature type="coiled-coil region" evidence="4">
    <location>
        <begin position="543"/>
        <end position="570"/>
    </location>
</feature>
<evidence type="ECO:0000259" key="6">
    <source>
        <dbReference type="Pfam" id="PF25785"/>
    </source>
</evidence>
<evidence type="ECO:0000256" key="4">
    <source>
        <dbReference type="SAM" id="Coils"/>
    </source>
</evidence>
<protein>
    <recommendedName>
        <fullName evidence="6">NUA/TPR/MLP1-2-like domain-containing protein</fullName>
    </recommendedName>
</protein>
<comment type="subcellular location">
    <subcellularLocation>
        <location evidence="1">Nucleus</location>
    </subcellularLocation>
</comment>
<dbReference type="InParanoid" id="K1VG41"/>
<dbReference type="Proteomes" id="UP000006757">
    <property type="component" value="Unassembled WGS sequence"/>
</dbReference>
<dbReference type="EMBL" id="AMBO01000398">
    <property type="protein sequence ID" value="EKC98031.1"/>
    <property type="molecule type" value="Genomic_DNA"/>
</dbReference>
<dbReference type="PANTHER" id="PTHR18898:SF2">
    <property type="entry name" value="NUCLEOPROTEIN TPR"/>
    <property type="match status" value="1"/>
</dbReference>
<dbReference type="PANTHER" id="PTHR18898">
    <property type="entry name" value="NUCLEOPROTEIN TPR-RELATED"/>
    <property type="match status" value="1"/>
</dbReference>
<keyword evidence="3" id="KW-0539">Nucleus</keyword>
<dbReference type="HOGENOM" id="CLU_252572_0_0_1"/>
<feature type="compositionally biased region" description="Low complexity" evidence="5">
    <location>
        <begin position="1122"/>
        <end position="1136"/>
    </location>
</feature>
<evidence type="ECO:0000256" key="1">
    <source>
        <dbReference type="ARBA" id="ARBA00004123"/>
    </source>
</evidence>
<accession>K1VG41</accession>
<feature type="coiled-coil region" evidence="4">
    <location>
        <begin position="152"/>
        <end position="276"/>
    </location>
</feature>
<feature type="region of interest" description="Disordered" evidence="5">
    <location>
        <begin position="949"/>
        <end position="982"/>
    </location>
</feature>
<sequence>MTESELATASVQCPTPEVQSATFQSAQPATPVVFPQHQKTITMAEGAPTDAAAPAAAATPTSAAQLPGDLLADVEREHALADLQASLKASEERIEKLSADNKTLETERDGAVSTSNQLRSQLASLQSAHLQSSSEMSVIQSRIDLYTLRTQKSEASQKIAQLDVEVSELKMSADSAKSLTNARNEILNLNKASTEIESRFNMYRAQTNENQTLQDNVSTHQSRLESLQRSFAEHTRRLGEAQTTIANLKTSAASQHTSFRLELERLEEENRILVKRSEDRDAAIADREAELEHQAATFSQKEAAWQEKLHRAEEARQAAEKRADDFKITVERLALAGGDGRHDISPAASLAARQRESGKSYTQFFTDYTIMETKLREVEAENVRLTDLLTEISQDLAEKAAEHDAAIERANALAAELASAHASRDAYESRAKALEANKKHDEEELLALRSQTEDLSRQVQGLLREIAIRDDPNLAHVGLDDNAKISEGDLITDKLTEFKSLRALQQQNQKLLKLTRGLVAKLEARDVRRATADASDIDTAASLDEAAETIEKLHSKLLDSEKKINELARERDFFSKLLSRGEGLRWSNGATATKNPLAGDTDNEVALSNLQAELDIVRSKADQEIAEAKEQARQKAEAAGVAEVEKVKAEAKAQMLEEQQRILSETHQLQQQANTTLEAQVRQLQGQISQTQLERRNALEQVAQHQAQETRLRDEAALLRAEKEQWESIQSRLQSDFSTVQQERVRLQHLIDNLSNVSTENEKTKNEQRTMLEKRIEELQREAGILRSQVDQAREAARAAEQKASEADARIVSETASIRSEKEAAEAQVTAKATEIETLQSQLADAKRIGLNWQRRSRDLQTQLTEASSNSSTAVQEKEKEVEALKAELETAKSKITELEGKISAAEQASSLKDGTITRLQGELEAAKASQGAEASTAAVDTDALKERDELQQKLSQAEKDLEAAKSAQPAEGSGDNSEIATKLAEAEKKLAESDAKYERDVLRVNRANVGLKKGKGEADARVNELQAELEDAKKKLEEAQAAASSGGDGSAPDQATIDAAVKAAVEKRESELKAEHDAAIEKVKNEAGPDADAVQKAVAAKEAELKEKFSKELEEAKKTAAAEAGGSGGDAEAAAAKVTELEAKVKDLSRQLRNADISRKTLERTKATLEAKVKALGGEGAATPTGSPTTPTATPALSATATAFKPGAKPAAKPAAAATPATPATPAAAAATPAAPAAAPAAAATPAKAEETTPATTTAPARGTSVRGRARGTAIRGRGAAPGRTTSVLNGKSLNVPQLQCPVH</sequence>
<evidence type="ECO:0000256" key="3">
    <source>
        <dbReference type="ARBA" id="ARBA00023242"/>
    </source>
</evidence>
<feature type="region of interest" description="Disordered" evidence="5">
    <location>
        <begin position="1176"/>
        <end position="1305"/>
    </location>
</feature>